<dbReference type="HOGENOM" id="CLU_2349535_0_0_1"/>
<keyword evidence="2" id="KW-1185">Reference proteome</keyword>
<name>W1PPS2_AMBTC</name>
<proteinExistence type="predicted"/>
<dbReference type="Proteomes" id="UP000017836">
    <property type="component" value="Unassembled WGS sequence"/>
</dbReference>
<organism evidence="1 2">
    <name type="scientific">Amborella trichopoda</name>
    <dbReference type="NCBI Taxonomy" id="13333"/>
    <lineage>
        <taxon>Eukaryota</taxon>
        <taxon>Viridiplantae</taxon>
        <taxon>Streptophyta</taxon>
        <taxon>Embryophyta</taxon>
        <taxon>Tracheophyta</taxon>
        <taxon>Spermatophyta</taxon>
        <taxon>Magnoliopsida</taxon>
        <taxon>Amborellales</taxon>
        <taxon>Amborellaceae</taxon>
        <taxon>Amborella</taxon>
    </lineage>
</organism>
<dbReference type="AlphaFoldDB" id="W1PPS2"/>
<accession>W1PPS2</accession>
<evidence type="ECO:0000313" key="2">
    <source>
        <dbReference type="Proteomes" id="UP000017836"/>
    </source>
</evidence>
<dbReference type="EMBL" id="KI392639">
    <property type="protein sequence ID" value="ERN12042.1"/>
    <property type="molecule type" value="Genomic_DNA"/>
</dbReference>
<sequence>MVAKKECEECFRGQLIHEVSKVPVKQLLLRDIIDIPHVKLVALIYFANEILVGITQETIVELNDCFLFAGTEVADFNGGILDAGFAVLAHDIATAEG</sequence>
<dbReference type="Gramene" id="ERN12042">
    <property type="protein sequence ID" value="ERN12042"/>
    <property type="gene ID" value="AMTR_s00035p00083210"/>
</dbReference>
<protein>
    <submittedName>
        <fullName evidence="1">Uncharacterized protein</fullName>
    </submittedName>
</protein>
<evidence type="ECO:0000313" key="1">
    <source>
        <dbReference type="EMBL" id="ERN12042.1"/>
    </source>
</evidence>
<reference evidence="2" key="1">
    <citation type="journal article" date="2013" name="Science">
        <title>The Amborella genome and the evolution of flowering plants.</title>
        <authorList>
            <consortium name="Amborella Genome Project"/>
        </authorList>
    </citation>
    <scope>NUCLEOTIDE SEQUENCE [LARGE SCALE GENOMIC DNA]</scope>
</reference>
<gene>
    <name evidence="1" type="ORF">AMTR_s00035p00083210</name>
</gene>